<dbReference type="Proteomes" id="UP001139028">
    <property type="component" value="Unassembled WGS sequence"/>
</dbReference>
<keyword evidence="1" id="KW-0472">Membrane</keyword>
<keyword evidence="1" id="KW-0812">Transmembrane</keyword>
<reference evidence="2" key="1">
    <citation type="journal article" date="2022" name="Arch. Microbiol.">
        <title>Microbulbifer okhotskensis sp. nov., isolated from a deep bottom sediment of the Okhotsk Sea.</title>
        <authorList>
            <person name="Romanenko L."/>
            <person name="Kurilenko V."/>
            <person name="Otstavnykh N."/>
            <person name="Velansky P."/>
            <person name="Isaeva M."/>
            <person name="Mikhailov V."/>
        </authorList>
    </citation>
    <scope>NUCLEOTIDE SEQUENCE</scope>
    <source>
        <strain evidence="2">OS29</strain>
    </source>
</reference>
<dbReference type="AlphaFoldDB" id="A0A9X2ENR6"/>
<proteinExistence type="predicted"/>
<keyword evidence="1" id="KW-1133">Transmembrane helix</keyword>
<evidence type="ECO:0000256" key="1">
    <source>
        <dbReference type="SAM" id="Phobius"/>
    </source>
</evidence>
<sequence length="138" mass="15170">MRLTVKNTFALGVILLAGVVAWLWVELSRSYELITTANAPVLSADRGFSDATIDFSRNRAKFVSVFVSGGGHVIPGISEDDLTGELAGYWQEPLLMCGTGFHLYKDFALNVGGHENNKFYAQAYNTKLLELAKKMPKP</sequence>
<dbReference type="RefSeq" id="WP_252467531.1">
    <property type="nucleotide sequence ID" value="NZ_JALBWM010000048.1"/>
</dbReference>
<dbReference type="EMBL" id="JALBWM010000048">
    <property type="protein sequence ID" value="MCO1335081.1"/>
    <property type="molecule type" value="Genomic_DNA"/>
</dbReference>
<keyword evidence="3" id="KW-1185">Reference proteome</keyword>
<organism evidence="2 3">
    <name type="scientific">Microbulbifer okhotskensis</name>
    <dbReference type="NCBI Taxonomy" id="2926617"/>
    <lineage>
        <taxon>Bacteria</taxon>
        <taxon>Pseudomonadati</taxon>
        <taxon>Pseudomonadota</taxon>
        <taxon>Gammaproteobacteria</taxon>
        <taxon>Cellvibrionales</taxon>
        <taxon>Microbulbiferaceae</taxon>
        <taxon>Microbulbifer</taxon>
    </lineage>
</organism>
<evidence type="ECO:0000313" key="3">
    <source>
        <dbReference type="Proteomes" id="UP001139028"/>
    </source>
</evidence>
<gene>
    <name evidence="2" type="ORF">MO867_12130</name>
</gene>
<protein>
    <submittedName>
        <fullName evidence="2">Uncharacterized protein</fullName>
    </submittedName>
</protein>
<name>A0A9X2ENR6_9GAMM</name>
<evidence type="ECO:0000313" key="2">
    <source>
        <dbReference type="EMBL" id="MCO1335081.1"/>
    </source>
</evidence>
<accession>A0A9X2ENR6</accession>
<comment type="caution">
    <text evidence="2">The sequence shown here is derived from an EMBL/GenBank/DDBJ whole genome shotgun (WGS) entry which is preliminary data.</text>
</comment>
<feature type="transmembrane region" description="Helical" evidence="1">
    <location>
        <begin position="7"/>
        <end position="25"/>
    </location>
</feature>